<dbReference type="Proteomes" id="UP000607397">
    <property type="component" value="Unassembled WGS sequence"/>
</dbReference>
<proteinExistence type="predicted"/>
<sequence>MNASQYYALRATTSGNYLIAHPSGNRSGGYLLLFSENFDALSYLNSHSPELKSHFTVELVPQTQLSSILQRWQFQGIGLVQDPLIPTIQFLAAESA</sequence>
<dbReference type="EMBL" id="WVIC01000051">
    <property type="protein sequence ID" value="NCJ08403.1"/>
    <property type="molecule type" value="Genomic_DNA"/>
</dbReference>
<keyword evidence="2" id="KW-1185">Reference proteome</keyword>
<dbReference type="RefSeq" id="WP_161826877.1">
    <property type="nucleotide sequence ID" value="NZ_WVIC01000051.1"/>
</dbReference>
<reference evidence="1" key="1">
    <citation type="submission" date="2019-12" db="EMBL/GenBank/DDBJ databases">
        <title>High-Quality draft genome sequences of three cyanobacteria isolated from the limestone walls of the Old Cathedral of Coimbra.</title>
        <authorList>
            <person name="Tiago I."/>
            <person name="Soares F."/>
            <person name="Portugal A."/>
        </authorList>
    </citation>
    <scope>NUCLEOTIDE SEQUENCE [LARGE SCALE GENOMIC DNA]</scope>
    <source>
        <strain evidence="1">C</strain>
    </source>
</reference>
<name>A0A8K2A0U8_9CYAN</name>
<organism evidence="1 2">
    <name type="scientific">Petrachloros mirabilis ULC683</name>
    <dbReference type="NCBI Taxonomy" id="2781853"/>
    <lineage>
        <taxon>Bacteria</taxon>
        <taxon>Bacillati</taxon>
        <taxon>Cyanobacteriota</taxon>
        <taxon>Cyanophyceae</taxon>
        <taxon>Synechococcales</taxon>
        <taxon>Petrachlorosaceae</taxon>
        <taxon>Petrachloros</taxon>
        <taxon>Petrachloros mirabilis</taxon>
    </lineage>
</organism>
<accession>A0A8K2A0U8</accession>
<gene>
    <name evidence="1" type="ORF">GS597_18195</name>
</gene>
<evidence type="ECO:0000313" key="2">
    <source>
        <dbReference type="Proteomes" id="UP000607397"/>
    </source>
</evidence>
<protein>
    <submittedName>
        <fullName evidence="1">Uncharacterized protein</fullName>
    </submittedName>
</protein>
<comment type="caution">
    <text evidence="1">The sequence shown here is derived from an EMBL/GenBank/DDBJ whole genome shotgun (WGS) entry which is preliminary data.</text>
</comment>
<dbReference type="AlphaFoldDB" id="A0A8K2A0U8"/>
<evidence type="ECO:0000313" key="1">
    <source>
        <dbReference type="EMBL" id="NCJ08403.1"/>
    </source>
</evidence>